<evidence type="ECO:0008006" key="3">
    <source>
        <dbReference type="Google" id="ProtNLM"/>
    </source>
</evidence>
<dbReference type="OrthoDB" id="7059163at2"/>
<evidence type="ECO:0000313" key="2">
    <source>
        <dbReference type="Proteomes" id="UP000252706"/>
    </source>
</evidence>
<name>A0A366WLZ8_9RHOB</name>
<reference evidence="1 2" key="1">
    <citation type="submission" date="2018-07" db="EMBL/GenBank/DDBJ databases">
        <title>Modular assembly of carbohydrate-degrading microbial communities in the ocean.</title>
        <authorList>
            <person name="Enke T.N."/>
            <person name="Datta M.S."/>
            <person name="Schwartzman J.A."/>
            <person name="Cermak N."/>
            <person name="Schmitz D.A."/>
            <person name="Barrere J."/>
            <person name="Cordero O.X."/>
        </authorList>
    </citation>
    <scope>NUCLEOTIDE SEQUENCE [LARGE SCALE GENOMIC DNA]</scope>
    <source>
        <strain evidence="1 2">C3M10</strain>
    </source>
</reference>
<dbReference type="SUPFAM" id="SSF51182">
    <property type="entry name" value="RmlC-like cupins"/>
    <property type="match status" value="1"/>
</dbReference>
<dbReference type="Proteomes" id="UP000252706">
    <property type="component" value="Unassembled WGS sequence"/>
</dbReference>
<dbReference type="EMBL" id="QOCE01000051">
    <property type="protein sequence ID" value="RBW50323.1"/>
    <property type="molecule type" value="Genomic_DNA"/>
</dbReference>
<dbReference type="InterPro" id="IPR014710">
    <property type="entry name" value="RmlC-like_jellyroll"/>
</dbReference>
<organism evidence="1 2">
    <name type="scientific">Phaeobacter gallaeciensis</name>
    <dbReference type="NCBI Taxonomy" id="60890"/>
    <lineage>
        <taxon>Bacteria</taxon>
        <taxon>Pseudomonadati</taxon>
        <taxon>Pseudomonadota</taxon>
        <taxon>Alphaproteobacteria</taxon>
        <taxon>Rhodobacterales</taxon>
        <taxon>Roseobacteraceae</taxon>
        <taxon>Phaeobacter</taxon>
    </lineage>
</organism>
<dbReference type="InterPro" id="IPR011051">
    <property type="entry name" value="RmlC_Cupin_sf"/>
</dbReference>
<evidence type="ECO:0000313" key="1">
    <source>
        <dbReference type="EMBL" id="RBW50323.1"/>
    </source>
</evidence>
<gene>
    <name evidence="1" type="ORF">DS909_21935</name>
</gene>
<sequence>MTTSRTQTILEDFVTRARAAAASDSCSADLRDVLRKSLLQANAFADAIAAMAEDEVMLFEDETCSIWTCRYDADVVLAPHEHCIPVHIAVYRGTEVEVLYKQEQDRLRHGGNRNVSAGDVTRLGPDAIHAITAEGEGQSHAIHIYEGPLTQVERSLFDWTSGAEIAFTMENFHAMKRKKSDMAEFR</sequence>
<comment type="caution">
    <text evidence="1">The sequence shown here is derived from an EMBL/GenBank/DDBJ whole genome shotgun (WGS) entry which is preliminary data.</text>
</comment>
<dbReference type="Gene3D" id="2.60.120.10">
    <property type="entry name" value="Jelly Rolls"/>
    <property type="match status" value="1"/>
</dbReference>
<dbReference type="RefSeq" id="WP_113825728.1">
    <property type="nucleotide sequence ID" value="NZ_QOCE01000051.1"/>
</dbReference>
<protein>
    <recommendedName>
        <fullName evidence="3">Cysteine dioxygenase</fullName>
    </recommendedName>
</protein>
<dbReference type="AlphaFoldDB" id="A0A366WLZ8"/>
<accession>A0A366WLZ8</accession>
<proteinExistence type="predicted"/>